<sequence>MVAESLFEAVLRHWPIVVAVGLTAYIISNRFNRGLNKYPGPFLASLTDWWRFVDVYHKRPELTHIKLHEKHGDVVRLGPNTLSFADPKALKSIYGLNKGFVKSEFYPVQQSVAGGRRLPSLFSTTSETFHQQLRRSVNSAFSMSTLVQYEPFVDSTTELFLSQTEKLFLASNGESCDFARWLQFYAFDVIGEMTYSKRHGFLEENKDIDGIIGYIANLFNYVAPVGQIPWLDLIFLKNPLYLLASTYGIVDATFPVARFAQQRMAERFPSVASSKTTSSDSVLPSTEPKEKPIVSQPDLLSKFIQAKKDRPEFMNDSLVLTLAVSMAFAGSETTAISLSAVFYYLLKNPRCLQKALQEIDEKAAQGYFSDNEKGVVTWTESQGLPYLDACIKEAFRLHPAPGLPLERIVPPQGAEIAGEFVKGGTIVGCSAWVIHRRQEIFGEDVEVYRPERWIVDETKDKVTEEKRIKEMNGTMLQFGMGARTCIGKNISLLEIYKLVPTMLRRFEIQLEDPTQDWKLHNAWFVRQLNFKTTFLKRELVQPDSQAKS</sequence>
<evidence type="ECO:0000256" key="2">
    <source>
        <dbReference type="ARBA" id="ARBA00010617"/>
    </source>
</evidence>
<dbReference type="PROSITE" id="PS00086">
    <property type="entry name" value="CYTOCHROME_P450"/>
    <property type="match status" value="1"/>
</dbReference>
<dbReference type="Pfam" id="PF00067">
    <property type="entry name" value="p450"/>
    <property type="match status" value="1"/>
</dbReference>
<evidence type="ECO:0000313" key="7">
    <source>
        <dbReference type="EMBL" id="KAL3421748.1"/>
    </source>
</evidence>
<name>A0ABR4PEM7_9HELO</name>
<comment type="similarity">
    <text evidence="2 5">Belongs to the cytochrome P450 family.</text>
</comment>
<dbReference type="PRINTS" id="PR00385">
    <property type="entry name" value="P450"/>
</dbReference>
<comment type="caution">
    <text evidence="7">The sequence shown here is derived from an EMBL/GenBank/DDBJ whole genome shotgun (WGS) entry which is preliminary data.</text>
</comment>
<dbReference type="PANTHER" id="PTHR24305:SF232">
    <property type="entry name" value="P450, PUTATIVE (EUROFUNG)-RELATED"/>
    <property type="match status" value="1"/>
</dbReference>
<dbReference type="Proteomes" id="UP001629113">
    <property type="component" value="Unassembled WGS sequence"/>
</dbReference>
<evidence type="ECO:0000256" key="1">
    <source>
        <dbReference type="ARBA" id="ARBA00001971"/>
    </source>
</evidence>
<gene>
    <name evidence="7" type="ORF">PVAG01_05904</name>
</gene>
<keyword evidence="5" id="KW-0503">Monooxygenase</keyword>
<dbReference type="InterPro" id="IPR036396">
    <property type="entry name" value="Cyt_P450_sf"/>
</dbReference>
<evidence type="ECO:0000256" key="3">
    <source>
        <dbReference type="ARBA" id="ARBA00022723"/>
    </source>
</evidence>
<evidence type="ECO:0000256" key="4">
    <source>
        <dbReference type="ARBA" id="ARBA00023004"/>
    </source>
</evidence>
<feature type="compositionally biased region" description="Low complexity" evidence="6">
    <location>
        <begin position="270"/>
        <end position="285"/>
    </location>
</feature>
<dbReference type="SUPFAM" id="SSF48264">
    <property type="entry name" value="Cytochrome P450"/>
    <property type="match status" value="1"/>
</dbReference>
<keyword evidence="4 5" id="KW-0408">Iron</keyword>
<dbReference type="InterPro" id="IPR050121">
    <property type="entry name" value="Cytochrome_P450_monoxygenase"/>
</dbReference>
<keyword evidence="5" id="KW-0349">Heme</keyword>
<dbReference type="EMBL" id="JBFCZG010000005">
    <property type="protein sequence ID" value="KAL3421748.1"/>
    <property type="molecule type" value="Genomic_DNA"/>
</dbReference>
<accession>A0ABR4PEM7</accession>
<dbReference type="InterPro" id="IPR002401">
    <property type="entry name" value="Cyt_P450_E_grp-I"/>
</dbReference>
<dbReference type="InterPro" id="IPR017972">
    <property type="entry name" value="Cyt_P450_CS"/>
</dbReference>
<dbReference type="Gene3D" id="1.10.630.10">
    <property type="entry name" value="Cytochrome P450"/>
    <property type="match status" value="1"/>
</dbReference>
<proteinExistence type="inferred from homology"/>
<dbReference type="PANTHER" id="PTHR24305">
    <property type="entry name" value="CYTOCHROME P450"/>
    <property type="match status" value="1"/>
</dbReference>
<reference evidence="7 8" key="1">
    <citation type="submission" date="2024-06" db="EMBL/GenBank/DDBJ databases">
        <title>Complete genome of Phlyctema vagabunda strain 19-DSS-EL-015.</title>
        <authorList>
            <person name="Fiorenzani C."/>
        </authorList>
    </citation>
    <scope>NUCLEOTIDE SEQUENCE [LARGE SCALE GENOMIC DNA]</scope>
    <source>
        <strain evidence="7 8">19-DSS-EL-015</strain>
    </source>
</reference>
<feature type="region of interest" description="Disordered" evidence="6">
    <location>
        <begin position="270"/>
        <end position="292"/>
    </location>
</feature>
<protein>
    <submittedName>
        <fullName evidence="7">Cytochrome P450</fullName>
    </submittedName>
</protein>
<dbReference type="PRINTS" id="PR00463">
    <property type="entry name" value="EP450I"/>
</dbReference>
<organism evidence="7 8">
    <name type="scientific">Phlyctema vagabunda</name>
    <dbReference type="NCBI Taxonomy" id="108571"/>
    <lineage>
        <taxon>Eukaryota</taxon>
        <taxon>Fungi</taxon>
        <taxon>Dikarya</taxon>
        <taxon>Ascomycota</taxon>
        <taxon>Pezizomycotina</taxon>
        <taxon>Leotiomycetes</taxon>
        <taxon>Helotiales</taxon>
        <taxon>Dermateaceae</taxon>
        <taxon>Phlyctema</taxon>
    </lineage>
</organism>
<keyword evidence="8" id="KW-1185">Reference proteome</keyword>
<keyword evidence="5" id="KW-0560">Oxidoreductase</keyword>
<keyword evidence="3 5" id="KW-0479">Metal-binding</keyword>
<evidence type="ECO:0000256" key="5">
    <source>
        <dbReference type="RuleBase" id="RU000461"/>
    </source>
</evidence>
<dbReference type="CDD" id="cd11060">
    <property type="entry name" value="CYP57A1-like"/>
    <property type="match status" value="1"/>
</dbReference>
<dbReference type="InterPro" id="IPR001128">
    <property type="entry name" value="Cyt_P450"/>
</dbReference>
<evidence type="ECO:0000256" key="6">
    <source>
        <dbReference type="SAM" id="MobiDB-lite"/>
    </source>
</evidence>
<evidence type="ECO:0000313" key="8">
    <source>
        <dbReference type="Proteomes" id="UP001629113"/>
    </source>
</evidence>
<comment type="cofactor">
    <cofactor evidence="1">
        <name>heme</name>
        <dbReference type="ChEBI" id="CHEBI:30413"/>
    </cofactor>
</comment>